<gene>
    <name evidence="3" type="ORF">QTG54_015349</name>
</gene>
<dbReference type="EMBL" id="JATAAI010000042">
    <property type="protein sequence ID" value="KAK1734091.1"/>
    <property type="molecule type" value="Genomic_DNA"/>
</dbReference>
<feature type="transmembrane region" description="Helical" evidence="2">
    <location>
        <begin position="85"/>
        <end position="103"/>
    </location>
</feature>
<feature type="region of interest" description="Disordered" evidence="1">
    <location>
        <begin position="162"/>
        <end position="193"/>
    </location>
</feature>
<feature type="compositionally biased region" description="Basic and acidic residues" evidence="1">
    <location>
        <begin position="170"/>
        <end position="186"/>
    </location>
</feature>
<feature type="compositionally biased region" description="Polar residues" evidence="1">
    <location>
        <begin position="1"/>
        <end position="11"/>
    </location>
</feature>
<feature type="region of interest" description="Disordered" evidence="1">
    <location>
        <begin position="1"/>
        <end position="40"/>
    </location>
</feature>
<reference evidence="3" key="1">
    <citation type="submission" date="2023-06" db="EMBL/GenBank/DDBJ databases">
        <title>Survivors Of The Sea: Transcriptome response of Skeletonema marinoi to long-term dormancy.</title>
        <authorList>
            <person name="Pinder M.I.M."/>
            <person name="Kourtchenko O."/>
            <person name="Robertson E.K."/>
            <person name="Larsson T."/>
            <person name="Maumus F."/>
            <person name="Osuna-Cruz C.M."/>
            <person name="Vancaester E."/>
            <person name="Stenow R."/>
            <person name="Vandepoele K."/>
            <person name="Ploug H."/>
            <person name="Bruchert V."/>
            <person name="Godhe A."/>
            <person name="Topel M."/>
        </authorList>
    </citation>
    <scope>NUCLEOTIDE SEQUENCE</scope>
    <source>
        <strain evidence="3">R05AC</strain>
    </source>
</reference>
<name>A0AAD8XUE8_9STRA</name>
<dbReference type="Proteomes" id="UP001224775">
    <property type="component" value="Unassembled WGS sequence"/>
</dbReference>
<keyword evidence="2" id="KW-0812">Transmembrane</keyword>
<dbReference type="AlphaFoldDB" id="A0AAD8XUE8"/>
<evidence type="ECO:0000256" key="2">
    <source>
        <dbReference type="SAM" id="Phobius"/>
    </source>
</evidence>
<keyword evidence="2" id="KW-0472">Membrane</keyword>
<evidence type="ECO:0000313" key="4">
    <source>
        <dbReference type="Proteomes" id="UP001224775"/>
    </source>
</evidence>
<comment type="caution">
    <text evidence="3">The sequence shown here is derived from an EMBL/GenBank/DDBJ whole genome shotgun (WGS) entry which is preliminary data.</text>
</comment>
<protein>
    <submittedName>
        <fullName evidence="3">Uncharacterized protein</fullName>
    </submittedName>
</protein>
<proteinExistence type="predicted"/>
<accession>A0AAD8XUE8</accession>
<evidence type="ECO:0000313" key="3">
    <source>
        <dbReference type="EMBL" id="KAK1734091.1"/>
    </source>
</evidence>
<keyword evidence="4" id="KW-1185">Reference proteome</keyword>
<keyword evidence="2" id="KW-1133">Transmembrane helix</keyword>
<feature type="compositionally biased region" description="Low complexity" evidence="1">
    <location>
        <begin position="25"/>
        <end position="35"/>
    </location>
</feature>
<organism evidence="3 4">
    <name type="scientific">Skeletonema marinoi</name>
    <dbReference type="NCBI Taxonomy" id="267567"/>
    <lineage>
        <taxon>Eukaryota</taxon>
        <taxon>Sar</taxon>
        <taxon>Stramenopiles</taxon>
        <taxon>Ochrophyta</taxon>
        <taxon>Bacillariophyta</taxon>
        <taxon>Coscinodiscophyceae</taxon>
        <taxon>Thalassiosirophycidae</taxon>
        <taxon>Thalassiosirales</taxon>
        <taxon>Skeletonemataceae</taxon>
        <taxon>Skeletonema</taxon>
        <taxon>Skeletonema marinoi-dohrnii complex</taxon>
    </lineage>
</organism>
<sequence>MSNQRHYNGSSVEDGRGLHHRRTGSKSSSSKLLSSPRPPLVQHRVSYSKTKDHHDGGSALLSPWLSRQSNKLLHTFPRLKKLKRVHFFIISALTIILTIRFATSNGSTHISTSIHCSSFLRSFNQKNQSRSNIILMASHLRHGPDGEMRLRIIEHNLQLLAEQEEEEEQPQPKEGAEEQNNNDKELSSSNTNNISKAKPLKAVLLFSIDTQSTQSDVQTMITKWRQQMPNAHLAYNIISQIIFVPNDPTMVDASKWIVAIEKLLPEIQSTNARVMLINDSFVLTRNVPELWPDDCGDVCGLVWTAPEDDESRHIQSYIRTLSSCAVERYRNFYYEKKSDIRNVHELIVEFELNLSWVGGERGGSVSAIYDYAGAHPDDEAAQKVLVPQGYPAIKLKKFFVTDDPWLSEPETTRSKLPPSFSATIYKGMNHDLNYLSDEDAERHFAEDGKNEDRIYSSLPLVIKSWLREELIKMGGEESTIAILEAYLAALNRGIVNASIEK</sequence>
<evidence type="ECO:0000256" key="1">
    <source>
        <dbReference type="SAM" id="MobiDB-lite"/>
    </source>
</evidence>